<dbReference type="InterPro" id="IPR036388">
    <property type="entry name" value="WH-like_DNA-bd_sf"/>
</dbReference>
<dbReference type="PANTHER" id="PTHR10015:SF396">
    <property type="entry name" value="FLOCCULATION SUPPRESSION PROTEIN"/>
    <property type="match status" value="1"/>
</dbReference>
<dbReference type="InterPro" id="IPR000232">
    <property type="entry name" value="HSF_DNA-bd"/>
</dbReference>
<keyword evidence="3" id="KW-0539">Nucleus</keyword>
<dbReference type="EMBL" id="JAVRRR010000275">
    <property type="protein sequence ID" value="KAK5143854.1"/>
    <property type="molecule type" value="Genomic_DNA"/>
</dbReference>
<dbReference type="Gene3D" id="1.10.10.10">
    <property type="entry name" value="Winged helix-like DNA-binding domain superfamily/Winged helix DNA-binding domain"/>
    <property type="match status" value="1"/>
</dbReference>
<dbReference type="Pfam" id="PF00447">
    <property type="entry name" value="HSF_DNA-bind"/>
    <property type="match status" value="1"/>
</dbReference>
<evidence type="ECO:0000313" key="7">
    <source>
        <dbReference type="EMBL" id="KAK5143854.1"/>
    </source>
</evidence>
<organism evidence="7 8">
    <name type="scientific">Rachicladosporium monterosium</name>
    <dbReference type="NCBI Taxonomy" id="1507873"/>
    <lineage>
        <taxon>Eukaryota</taxon>
        <taxon>Fungi</taxon>
        <taxon>Dikarya</taxon>
        <taxon>Ascomycota</taxon>
        <taxon>Pezizomycotina</taxon>
        <taxon>Dothideomycetes</taxon>
        <taxon>Dothideomycetidae</taxon>
        <taxon>Cladosporiales</taxon>
        <taxon>Cladosporiaceae</taxon>
        <taxon>Rachicladosporium</taxon>
    </lineage>
</organism>
<feature type="region of interest" description="Disordered" evidence="5">
    <location>
        <begin position="331"/>
        <end position="352"/>
    </location>
</feature>
<evidence type="ECO:0000256" key="2">
    <source>
        <dbReference type="ARBA" id="ARBA00023125"/>
    </source>
</evidence>
<protein>
    <submittedName>
        <fullName evidence="7">Flocculation suppression protein</fullName>
    </submittedName>
</protein>
<keyword evidence="2" id="KW-0238">DNA-binding</keyword>
<evidence type="ECO:0000256" key="1">
    <source>
        <dbReference type="ARBA" id="ARBA00004123"/>
    </source>
</evidence>
<dbReference type="InterPro" id="IPR036390">
    <property type="entry name" value="WH_DNA-bd_sf"/>
</dbReference>
<feature type="domain" description="HSF-type DNA-binding" evidence="6">
    <location>
        <begin position="151"/>
        <end position="175"/>
    </location>
</feature>
<dbReference type="SMART" id="SM00415">
    <property type="entry name" value="HSF"/>
    <property type="match status" value="1"/>
</dbReference>
<comment type="subcellular location">
    <subcellularLocation>
        <location evidence="1">Nucleus</location>
    </subcellularLocation>
</comment>
<comment type="similarity">
    <text evidence="4">Belongs to the HSF family.</text>
</comment>
<evidence type="ECO:0000313" key="8">
    <source>
        <dbReference type="Proteomes" id="UP001308179"/>
    </source>
</evidence>
<gene>
    <name evidence="7" type="primary">SFL1_2</name>
    <name evidence="7" type="ORF">LTR32_004108</name>
</gene>
<reference evidence="7 8" key="1">
    <citation type="submission" date="2023-08" db="EMBL/GenBank/DDBJ databases">
        <title>Black Yeasts Isolated from many extreme environments.</title>
        <authorList>
            <person name="Coleine C."/>
            <person name="Stajich J.E."/>
            <person name="Selbmann L."/>
        </authorList>
    </citation>
    <scope>NUCLEOTIDE SEQUENCE [LARGE SCALE GENOMIC DNA]</scope>
    <source>
        <strain evidence="7 8">CCFEE 5386</strain>
    </source>
</reference>
<accession>A0ABR0L5L9</accession>
<dbReference type="PRINTS" id="PR00056">
    <property type="entry name" value="HSFDOMAIN"/>
</dbReference>
<dbReference type="Proteomes" id="UP001308179">
    <property type="component" value="Unassembled WGS sequence"/>
</dbReference>
<dbReference type="PANTHER" id="PTHR10015">
    <property type="entry name" value="HEAT SHOCK TRANSCRIPTION FACTOR"/>
    <property type="match status" value="1"/>
</dbReference>
<keyword evidence="8" id="KW-1185">Reference proteome</keyword>
<evidence type="ECO:0000256" key="5">
    <source>
        <dbReference type="SAM" id="MobiDB-lite"/>
    </source>
</evidence>
<feature type="region of interest" description="Disordered" evidence="5">
    <location>
        <begin position="1"/>
        <end position="21"/>
    </location>
</feature>
<evidence type="ECO:0000256" key="3">
    <source>
        <dbReference type="ARBA" id="ARBA00023242"/>
    </source>
</evidence>
<sequence length="352" mass="38859">MAAVSQPLSRSPFRGESRAFNSQPIKSIPILPSAAAHTTHPPETMDISGQQQHSVPVAAMAPPLLQNLNSDRASEHYALAQGDSQHSSASGGLLQQLGAAAAAQQPKVVQTAFIHKLYNMLEDQNIQSLISWSASNESFVMSPSSDFSKVLAQYFKHTNISSFVRQLNMYGFHKVSDVFHTGSPDAPLWEFKHGAGNFKRGDLVGLREIKRRASRHALIHRDSFSASTPKMPPPPPQIGMPMEQMTDPVEARLGMLEWNQQDLYARLARTEDAHASVTSKCHALLDGLRQCHQWNLELSSHLLTLVPDPDNPVHREVYAMRQDMARQADQLRNQREPGGADDANVASSTPIR</sequence>
<proteinExistence type="inferred from homology"/>
<dbReference type="SUPFAM" id="SSF46785">
    <property type="entry name" value="Winged helix' DNA-binding domain"/>
    <property type="match status" value="1"/>
</dbReference>
<evidence type="ECO:0000256" key="4">
    <source>
        <dbReference type="RuleBase" id="RU004020"/>
    </source>
</evidence>
<comment type="caution">
    <text evidence="7">The sequence shown here is derived from an EMBL/GenBank/DDBJ whole genome shotgun (WGS) entry which is preliminary data.</text>
</comment>
<evidence type="ECO:0000259" key="6">
    <source>
        <dbReference type="PROSITE" id="PS00434"/>
    </source>
</evidence>
<dbReference type="PROSITE" id="PS00434">
    <property type="entry name" value="HSF_DOMAIN"/>
    <property type="match status" value="1"/>
</dbReference>
<name>A0ABR0L5L9_9PEZI</name>